<evidence type="ECO:0000256" key="3">
    <source>
        <dbReference type="ARBA" id="ARBA00022448"/>
    </source>
</evidence>
<proteinExistence type="inferred from homology"/>
<dbReference type="InterPro" id="IPR004688">
    <property type="entry name" value="Ni/Co_transpt"/>
</dbReference>
<dbReference type="GO" id="GO:0005886">
    <property type="term" value="C:plasma membrane"/>
    <property type="evidence" value="ECO:0007669"/>
    <property type="project" value="UniProtKB-SubCell"/>
</dbReference>
<dbReference type="PANTHER" id="PTHR31611">
    <property type="entry name" value="HIGH-AFFINITY NICKEL TRANSPORT PROTEIN NIC1"/>
    <property type="match status" value="1"/>
</dbReference>
<keyword evidence="10" id="KW-1185">Reference proteome</keyword>
<comment type="subcellular location">
    <subcellularLocation>
        <location evidence="8">Cell membrane</location>
        <topology evidence="8">Multi-pass membrane protein</topology>
    </subcellularLocation>
    <subcellularLocation>
        <location evidence="1">Endomembrane system</location>
        <topology evidence="1">Multi-pass membrane protein</topology>
    </subcellularLocation>
</comment>
<organism evidence="9 10">
    <name type="scientific">Arthrobacter mobilis</name>
    <dbReference type="NCBI Taxonomy" id="2724944"/>
    <lineage>
        <taxon>Bacteria</taxon>
        <taxon>Bacillati</taxon>
        <taxon>Actinomycetota</taxon>
        <taxon>Actinomycetes</taxon>
        <taxon>Micrococcales</taxon>
        <taxon>Micrococcaceae</taxon>
        <taxon>Arthrobacter</taxon>
    </lineage>
</organism>
<feature type="transmembrane region" description="Helical" evidence="8">
    <location>
        <begin position="90"/>
        <end position="111"/>
    </location>
</feature>
<feature type="transmembrane region" description="Helical" evidence="8">
    <location>
        <begin position="315"/>
        <end position="335"/>
    </location>
</feature>
<reference evidence="9 10" key="1">
    <citation type="submission" date="2020-04" db="EMBL/GenBank/DDBJ databases">
        <title>Arthrobacter sp. nov.</title>
        <authorList>
            <person name="Liu S."/>
        </authorList>
    </citation>
    <scope>NUCLEOTIDE SEQUENCE [LARGE SCALE GENOMIC DNA]</scope>
    <source>
        <strain evidence="9 10">E918</strain>
    </source>
</reference>
<protein>
    <recommendedName>
        <fullName evidence="8">Nickel/cobalt efflux system</fullName>
    </recommendedName>
</protein>
<keyword evidence="7 8" id="KW-0472">Membrane</keyword>
<evidence type="ECO:0000256" key="7">
    <source>
        <dbReference type="ARBA" id="ARBA00023136"/>
    </source>
</evidence>
<name>A0A7X6HDB9_9MICC</name>
<feature type="transmembrane region" description="Helical" evidence="8">
    <location>
        <begin position="198"/>
        <end position="231"/>
    </location>
</feature>
<keyword evidence="5 8" id="KW-0812">Transmembrane</keyword>
<comment type="caution">
    <text evidence="9">The sequence shown here is derived from an EMBL/GenBank/DDBJ whole genome shotgun (WGS) entry which is preliminary data.</text>
</comment>
<accession>A0A7X6HDB9</accession>
<dbReference type="InterPro" id="IPR011541">
    <property type="entry name" value="Ni/Co_transpt_high_affinity"/>
</dbReference>
<sequence length="340" mass="35302">MALRTTPGRGLLPMLATIVLLHAAGWGLFVLAVLPHGYRVSGGEAFGTGLAATAYLLGARHAFDADHIAAIDNTSRKLTTAGAAARSTGYWFALGHSTVVLAAVAMLAAGMNAVAGQLADDASVLKDFARIWGPAVSGLFLLLIGGTNLVSLRGILRVLRSGRGADDGELERHLAGRGLLNRLLSPVARRVDAPWKMYPLGLLFGLGLDTAGTIGLFVVAGGAVVALPWYAVLVLPLLFAAGMVLCDTVNGVVMSGVYRWACGRPRQKIYYNLAVTLLSVLVAFLVAAVVLGGLFSELTGITSGPVAWLASVDLANAGFIVTGLLAATWLGALLLHRRTA</sequence>
<dbReference type="EMBL" id="JAAZSQ010000009">
    <property type="protein sequence ID" value="NKX55033.1"/>
    <property type="molecule type" value="Genomic_DNA"/>
</dbReference>
<feature type="transmembrane region" description="Helical" evidence="8">
    <location>
        <begin position="270"/>
        <end position="295"/>
    </location>
</feature>
<feature type="transmembrane region" description="Helical" evidence="8">
    <location>
        <begin position="237"/>
        <end position="258"/>
    </location>
</feature>
<feature type="transmembrane region" description="Helical" evidence="8">
    <location>
        <begin position="12"/>
        <end position="34"/>
    </location>
</feature>
<evidence type="ECO:0000313" key="9">
    <source>
        <dbReference type="EMBL" id="NKX55033.1"/>
    </source>
</evidence>
<keyword evidence="4" id="KW-0533">Nickel</keyword>
<dbReference type="GO" id="GO:0015099">
    <property type="term" value="F:nickel cation transmembrane transporter activity"/>
    <property type="evidence" value="ECO:0007669"/>
    <property type="project" value="UniProtKB-UniRule"/>
</dbReference>
<evidence type="ECO:0000313" key="10">
    <source>
        <dbReference type="Proteomes" id="UP000544090"/>
    </source>
</evidence>
<evidence type="ECO:0000256" key="8">
    <source>
        <dbReference type="RuleBase" id="RU362101"/>
    </source>
</evidence>
<dbReference type="AlphaFoldDB" id="A0A7X6HDB9"/>
<dbReference type="Proteomes" id="UP000544090">
    <property type="component" value="Unassembled WGS sequence"/>
</dbReference>
<evidence type="ECO:0000256" key="6">
    <source>
        <dbReference type="ARBA" id="ARBA00022989"/>
    </source>
</evidence>
<evidence type="ECO:0000256" key="4">
    <source>
        <dbReference type="ARBA" id="ARBA00022596"/>
    </source>
</evidence>
<comment type="similarity">
    <text evidence="2 8">Belongs to the NiCoT transporter (TC 2.A.52) family.</text>
</comment>
<dbReference type="Pfam" id="PF03824">
    <property type="entry name" value="NicO"/>
    <property type="match status" value="1"/>
</dbReference>
<keyword evidence="3 8" id="KW-0813">Transport</keyword>
<keyword evidence="6 8" id="KW-1133">Transmembrane helix</keyword>
<gene>
    <name evidence="9" type="ORF">HGG74_10865</name>
</gene>
<dbReference type="GO" id="GO:0012505">
    <property type="term" value="C:endomembrane system"/>
    <property type="evidence" value="ECO:0007669"/>
    <property type="project" value="UniProtKB-SubCell"/>
</dbReference>
<evidence type="ECO:0000256" key="2">
    <source>
        <dbReference type="ARBA" id="ARBA00010892"/>
    </source>
</evidence>
<feature type="transmembrane region" description="Helical" evidence="8">
    <location>
        <begin position="131"/>
        <end position="150"/>
    </location>
</feature>
<evidence type="ECO:0000256" key="1">
    <source>
        <dbReference type="ARBA" id="ARBA00004127"/>
    </source>
</evidence>
<evidence type="ECO:0000256" key="5">
    <source>
        <dbReference type="ARBA" id="ARBA00022692"/>
    </source>
</evidence>
<dbReference type="PANTHER" id="PTHR31611:SF0">
    <property type="entry name" value="HIGH-AFFINITY NICKEL TRANSPORT PROTEIN NIC1"/>
    <property type="match status" value="1"/>
</dbReference>
<dbReference type="RefSeq" id="WP_168486375.1">
    <property type="nucleotide sequence ID" value="NZ_JAAZSQ010000009.1"/>
</dbReference>